<proteinExistence type="predicted"/>
<name>A0A238BVD5_9BILA</name>
<evidence type="ECO:0000313" key="2">
    <source>
        <dbReference type="Proteomes" id="UP000242913"/>
    </source>
</evidence>
<dbReference type="OrthoDB" id="10469917at2759"/>
<organism evidence="1 2">
    <name type="scientific">Onchocerca flexuosa</name>
    <dbReference type="NCBI Taxonomy" id="387005"/>
    <lineage>
        <taxon>Eukaryota</taxon>
        <taxon>Metazoa</taxon>
        <taxon>Ecdysozoa</taxon>
        <taxon>Nematoda</taxon>
        <taxon>Chromadorea</taxon>
        <taxon>Rhabditida</taxon>
        <taxon>Spirurina</taxon>
        <taxon>Spiruromorpha</taxon>
        <taxon>Filarioidea</taxon>
        <taxon>Onchocercidae</taxon>
        <taxon>Onchocerca</taxon>
    </lineage>
</organism>
<reference evidence="1 2" key="1">
    <citation type="submission" date="2015-12" db="EMBL/GenBank/DDBJ databases">
        <title>Draft genome of the nematode, Onchocerca flexuosa.</title>
        <authorList>
            <person name="Mitreva M."/>
        </authorList>
    </citation>
    <scope>NUCLEOTIDE SEQUENCE [LARGE SCALE GENOMIC DNA]</scope>
    <source>
        <strain evidence="1">Red Deer</strain>
    </source>
</reference>
<gene>
    <name evidence="1" type="ORF">X798_04346</name>
</gene>
<evidence type="ECO:0000313" key="1">
    <source>
        <dbReference type="EMBL" id="OZC08665.1"/>
    </source>
</evidence>
<sequence length="118" mass="13240">MESVDLRQCSQVVRNGKAKRKRAAQFLSGNIAHSVSLNILNKSDPIRQINKNLLNFWCKLFKGKRRNPVMLETIRSESDSNNEKNILAANTGTNNDDNFVTSLARPLASAAQHDTQNM</sequence>
<dbReference type="Proteomes" id="UP000242913">
    <property type="component" value="Unassembled WGS sequence"/>
</dbReference>
<accession>A0A238BVD5</accession>
<keyword evidence="2" id="KW-1185">Reference proteome</keyword>
<dbReference type="EMBL" id="KZ270005">
    <property type="protein sequence ID" value="OZC08665.1"/>
    <property type="molecule type" value="Genomic_DNA"/>
</dbReference>
<protein>
    <submittedName>
        <fullName evidence="1">Uncharacterized protein</fullName>
    </submittedName>
</protein>
<dbReference type="AlphaFoldDB" id="A0A238BVD5"/>